<dbReference type="Gene3D" id="1.25.40.410">
    <property type="match status" value="1"/>
</dbReference>
<dbReference type="GO" id="GO:0031267">
    <property type="term" value="F:small GTPase binding"/>
    <property type="evidence" value="ECO:0007669"/>
    <property type="project" value="TreeGrafter"/>
</dbReference>
<evidence type="ECO:0000313" key="5">
    <source>
        <dbReference type="Proteomes" id="UP000241890"/>
    </source>
</evidence>
<dbReference type="Pfam" id="PF14429">
    <property type="entry name" value="DOCK-C2"/>
    <property type="match status" value="1"/>
</dbReference>
<name>A0A2R5GAA8_9STRA</name>
<dbReference type="EMBL" id="BEYU01000038">
    <property type="protein sequence ID" value="GBG27957.1"/>
    <property type="molecule type" value="Genomic_DNA"/>
</dbReference>
<evidence type="ECO:0000313" key="4">
    <source>
        <dbReference type="EMBL" id="GBG27957.1"/>
    </source>
</evidence>
<dbReference type="InterPro" id="IPR026791">
    <property type="entry name" value="DOCK"/>
</dbReference>
<dbReference type="GO" id="GO:0005886">
    <property type="term" value="C:plasma membrane"/>
    <property type="evidence" value="ECO:0007669"/>
    <property type="project" value="TreeGrafter"/>
</dbReference>
<dbReference type="Proteomes" id="UP000241890">
    <property type="component" value="Unassembled WGS sequence"/>
</dbReference>
<keyword evidence="5" id="KW-1185">Reference proteome</keyword>
<comment type="caution">
    <text evidence="4">The sequence shown here is derived from an EMBL/GenBank/DDBJ whole genome shotgun (WGS) entry which is preliminary data.</text>
</comment>
<dbReference type="Gene3D" id="2.60.40.150">
    <property type="entry name" value="C2 domain"/>
    <property type="match status" value="1"/>
</dbReference>
<dbReference type="PROSITE" id="PS51650">
    <property type="entry name" value="C2_DOCK"/>
    <property type="match status" value="1"/>
</dbReference>
<organism evidence="4 5">
    <name type="scientific">Hondaea fermentalgiana</name>
    <dbReference type="NCBI Taxonomy" id="2315210"/>
    <lineage>
        <taxon>Eukaryota</taxon>
        <taxon>Sar</taxon>
        <taxon>Stramenopiles</taxon>
        <taxon>Bigyra</taxon>
        <taxon>Labyrinthulomycetes</taxon>
        <taxon>Thraustochytrida</taxon>
        <taxon>Thraustochytriidae</taxon>
        <taxon>Hondaea</taxon>
    </lineage>
</organism>
<accession>A0A2R5GAA8</accession>
<dbReference type="InterPro" id="IPR027357">
    <property type="entry name" value="DOCKER_dom"/>
</dbReference>
<dbReference type="CDD" id="cd11684">
    <property type="entry name" value="DHR2_DOCK"/>
    <property type="match status" value="1"/>
</dbReference>
<evidence type="ECO:0000259" key="3">
    <source>
        <dbReference type="PROSITE" id="PS51651"/>
    </source>
</evidence>
<evidence type="ECO:0000259" key="2">
    <source>
        <dbReference type="PROSITE" id="PS51650"/>
    </source>
</evidence>
<comment type="similarity">
    <text evidence="1">Belongs to the DOCK family.</text>
</comment>
<dbReference type="InterPro" id="IPR035892">
    <property type="entry name" value="C2_domain_sf"/>
</dbReference>
<dbReference type="PANTHER" id="PTHR45653">
    <property type="entry name" value="DEDICATOR OF CYTOKINESIS"/>
    <property type="match status" value="1"/>
</dbReference>
<reference evidence="4 5" key="1">
    <citation type="submission" date="2017-12" db="EMBL/GenBank/DDBJ databases">
        <title>Sequencing, de novo assembly and annotation of complete genome of a new Thraustochytrid species, strain FCC1311.</title>
        <authorList>
            <person name="Sedici K."/>
            <person name="Godart F."/>
            <person name="Aiese Cigliano R."/>
            <person name="Sanseverino W."/>
            <person name="Barakat M."/>
            <person name="Ortet P."/>
            <person name="Marechal E."/>
            <person name="Cagnac O."/>
            <person name="Amato A."/>
        </authorList>
    </citation>
    <scope>NUCLEOTIDE SEQUENCE [LARGE SCALE GENOMIC DNA]</scope>
</reference>
<dbReference type="OrthoDB" id="187184at2759"/>
<dbReference type="GO" id="GO:0007264">
    <property type="term" value="P:small GTPase-mediated signal transduction"/>
    <property type="evidence" value="ECO:0007669"/>
    <property type="project" value="InterPro"/>
</dbReference>
<dbReference type="PANTHER" id="PTHR45653:SF10">
    <property type="entry name" value="MYOBLAST CITY, ISOFORM B"/>
    <property type="match status" value="1"/>
</dbReference>
<dbReference type="InterPro" id="IPR043161">
    <property type="entry name" value="DOCK_C_lobe_A"/>
</dbReference>
<dbReference type="InterPro" id="IPR043162">
    <property type="entry name" value="DOCK_C_lobe_C"/>
</dbReference>
<dbReference type="PROSITE" id="PS51651">
    <property type="entry name" value="DOCKER"/>
    <property type="match status" value="1"/>
</dbReference>
<dbReference type="InParanoid" id="A0A2R5GAA8"/>
<dbReference type="GO" id="GO:0005085">
    <property type="term" value="F:guanyl-nucleotide exchange factor activity"/>
    <property type="evidence" value="ECO:0007669"/>
    <property type="project" value="InterPro"/>
</dbReference>
<protein>
    <submittedName>
        <fullName evidence="4">Dedicator of cytokinesis protein 4</fullName>
    </submittedName>
</protein>
<feature type="domain" description="DOCKER" evidence="3">
    <location>
        <begin position="1091"/>
        <end position="1574"/>
    </location>
</feature>
<dbReference type="InterPro" id="IPR027007">
    <property type="entry name" value="C2_DOCK-type_domain"/>
</dbReference>
<evidence type="ECO:0000256" key="1">
    <source>
        <dbReference type="PROSITE-ProRule" id="PRU00983"/>
    </source>
</evidence>
<sequence length="1574" mass="176368">MPLVILAAEHRKAEGEPLSSSKIDPLDSAILQRLANLELAEGVSQDRAELVEQHLRQFVANKEEDEPRGAASAPNEQGVFFDIQVQVRRVEFVTSDPLILYFSLYDCETQQQVSEDSARNVDTVYKRPFGVAVWPCASVSDPERNGPPIQMWLSSGREDHLEDKLSAILTKLRGGNRVSSSTGGANAKAIILTSQCKSHKEHHLHNPQNVRIMQIDPFISPLVVRNDYYIRLKHGVFQQDRKRAARNVEAKVYVVAGDGKVLPGVIGRQRAALSDTYRSIVYYHDNTPHFEEQLLLRLPVGNANASPPGLHVLFVFSHVSTTVAKSHPFAFTFLPLFHPTSSAIAQEGAIKLKCYAPLPGVESVKAQVEDLKYLKFQPILRDGVIATAEPNLRPKESVHISIQACSTEVPTNRTLASLLLACRTIKPGRTFRATVEPLLEFAMDELEVHDALQHMREFLDALFRTMDAVEDDLLVQQAFSALVSFLSRAALALGRKQFRRRFEQYAEEHFMLQSFAPRVYFSLLGNLRLWLELSPLASAESNLEVQAEVEATRGKGLRRRAMSTDVQESGAVLRCLAYLLRLILLSRRSDVTQVSNKINAAVPAQAPPRSSTSGPTFQQHVLDIFYLLDELVTSKVQLETSSSGTENLATALKRAAMTGMAEVVDFSLLDGLRDDILEVDTISEIARGFLDSIADAPPELRPGKLVYLQSLCASPGLLSRWDLRRRLSASVIRSLQRHLRGDIEEQTASLECVERMFSTVQQRDNALTSVQRREDIWNAALLLPDIFHAARGFIAVRYPETARSQPRKYASFLLSHLSADLRDVGMRLLLCAFSIVLDLDSQQLKYFMSSALEETQRTADVFMQDALICCNAFLHEEAADADRCFPDSWFSVSAGVLRSVLSVLEWFSPRLVACFRGASARADLARPDKSLWLLFVHAGLCLGNHSILCGEETPNDAHKRHILQQENLVTAHVRLTRVLRGAWDGPLRGQRWLMAQHLTLKVLKLCISLHASEDLVSLARKMYLDMVCETLTKATEDMAGVMERVTTAFVDAASRSQDSLALERAAELFGTTLLQSAPAEMQEDRAVALFLDDMAQLCALLRALERLPRLAAFEIDRVESIVELLNYLRRQQRDEQFLGYLDELVSLHEELGNAEEAVNARLLRLQVRGQDRESVLWDVLRTCERGKLWERGITVLDELRDVFERAFQTSRISRVLLQQAGFFDSLARDQRHRYYPSYYRVRFVGPASFEDENRLGASSVWNRTFVYKGNDMEGLSEFCVRLGTSFEGVTVLQAQGRIDSSARQTESERWIEVQTVKPSTWFETALLAQGDSTRLADGADDMQRCLQAMRVSMQGAHITEAVDAEGVLPPARVLQQQAHAKIESVSHLSSFRKREEKSGNEFLDTWARKYIIELDAPGFPCLSRRLPVTRQVIYEIDPLRIAIQTIQNKNCELVEHIADNSRREGRDAPQAFTMLLCGVVDAAVSGGVTKNYGSLLSGSFTSSYPEIVDAYGSALATEPWVGFLRELVRMQVNLVEKAVDVHGRVCAEAVLPLHAHLKDKMADLKSEIGNLLSQ</sequence>
<gene>
    <name evidence="4" type="ORF">FCC1311_041802</name>
</gene>
<dbReference type="GO" id="GO:0005737">
    <property type="term" value="C:cytoplasm"/>
    <property type="evidence" value="ECO:0007669"/>
    <property type="project" value="TreeGrafter"/>
</dbReference>
<proteinExistence type="inferred from homology"/>
<feature type="domain" description="C2 DOCK-type" evidence="2">
    <location>
        <begin position="225"/>
        <end position="405"/>
    </location>
</feature>
<dbReference type="Gene3D" id="1.20.58.740">
    <property type="match status" value="1"/>
</dbReference>